<evidence type="ECO:0000313" key="1">
    <source>
        <dbReference type="EMBL" id="QHQ63288.1"/>
    </source>
</evidence>
<organism evidence="1 2">
    <name type="scientific">Anaerocolumna sedimenticola</name>
    <dbReference type="NCBI Taxonomy" id="2696063"/>
    <lineage>
        <taxon>Bacteria</taxon>
        <taxon>Bacillati</taxon>
        <taxon>Bacillota</taxon>
        <taxon>Clostridia</taxon>
        <taxon>Lachnospirales</taxon>
        <taxon>Lachnospiraceae</taxon>
        <taxon>Anaerocolumna</taxon>
    </lineage>
</organism>
<gene>
    <name evidence="1" type="ORF">Ana3638_22995</name>
</gene>
<reference evidence="1 2" key="1">
    <citation type="submission" date="2020-01" db="EMBL/GenBank/DDBJ databases">
        <title>Genome analysis of Anaerocolumna sp. CBA3638.</title>
        <authorList>
            <person name="Kim J."/>
            <person name="Roh S.W."/>
        </authorList>
    </citation>
    <scope>NUCLEOTIDE SEQUENCE [LARGE SCALE GENOMIC DNA]</scope>
    <source>
        <strain evidence="1 2">CBA3638</strain>
    </source>
</reference>
<sequence length="118" mass="13646">MQTPEVSKEEVIRFLEWMEEDPTQWEEILGERSVDLVAPVKTLEDCDALTFSGLYSVMMMILFSETDVIAIRALKRLAAKSLIQKIKDIGALETSKEILELLKEEWERSDRETKLLVN</sequence>
<accession>A0A6P1TUY3</accession>
<protein>
    <submittedName>
        <fullName evidence="1">Uncharacterized protein</fullName>
    </submittedName>
</protein>
<dbReference type="RefSeq" id="WP_161840110.1">
    <property type="nucleotide sequence ID" value="NZ_CP048000.1"/>
</dbReference>
<evidence type="ECO:0000313" key="2">
    <source>
        <dbReference type="Proteomes" id="UP000464314"/>
    </source>
</evidence>
<dbReference type="EMBL" id="CP048000">
    <property type="protein sequence ID" value="QHQ63288.1"/>
    <property type="molecule type" value="Genomic_DNA"/>
</dbReference>
<dbReference type="KEGG" id="anr:Ana3638_22995"/>
<dbReference type="AlphaFoldDB" id="A0A6P1TUY3"/>
<keyword evidence="2" id="KW-1185">Reference proteome</keyword>
<dbReference type="Proteomes" id="UP000464314">
    <property type="component" value="Chromosome"/>
</dbReference>
<name>A0A6P1TUY3_9FIRM</name>
<proteinExistence type="predicted"/>